<dbReference type="InterPro" id="IPR000086">
    <property type="entry name" value="NUDIX_hydrolase_dom"/>
</dbReference>
<comment type="caution">
    <text evidence="2">The sequence shown here is derived from an EMBL/GenBank/DDBJ whole genome shotgun (WGS) entry which is preliminary data.</text>
</comment>
<gene>
    <name evidence="2" type="ORF">COS30_02085</name>
</gene>
<dbReference type="Proteomes" id="UP000229247">
    <property type="component" value="Unassembled WGS sequence"/>
</dbReference>
<dbReference type="Gene3D" id="3.90.79.10">
    <property type="entry name" value="Nucleoside Triphosphate Pyrophosphohydrolase"/>
    <property type="match status" value="1"/>
</dbReference>
<evidence type="ECO:0000259" key="1">
    <source>
        <dbReference type="PROSITE" id="PS51462"/>
    </source>
</evidence>
<dbReference type="PROSITE" id="PS51462">
    <property type="entry name" value="NUDIX"/>
    <property type="match status" value="1"/>
</dbReference>
<dbReference type="SUPFAM" id="SSF55811">
    <property type="entry name" value="Nudix"/>
    <property type="match status" value="1"/>
</dbReference>
<accession>A0A2M7D607</accession>
<dbReference type="EMBL" id="PEUE01000049">
    <property type="protein sequence ID" value="PIV38440.1"/>
    <property type="molecule type" value="Genomic_DNA"/>
</dbReference>
<organism evidence="2 3">
    <name type="scientific">Candidatus Portnoybacteria bacterium CG02_land_8_20_14_3_00_45_8</name>
    <dbReference type="NCBI Taxonomy" id="1974807"/>
    <lineage>
        <taxon>Bacteria</taxon>
        <taxon>Candidatus Portnoyibacteriota</taxon>
    </lineage>
</organism>
<sequence length="162" mass="18573">MNQELHRIVSTAIIHRDGKYLITKRSPTKKVFPNKWTVPGGGLETDDYTKTAPTTQDGTWYFAIETSLRREIQEEVNLEVGAIKYLLDLAFIRPDGIPVITLSFYAPYKSGEVMLDEDATEFVWATYEECKIYDLIDGILNEIRMVDEILQGKSEEEVEFGE</sequence>
<name>A0A2M7D607_9BACT</name>
<protein>
    <recommendedName>
        <fullName evidence="1">Nudix hydrolase domain-containing protein</fullName>
    </recommendedName>
</protein>
<evidence type="ECO:0000313" key="2">
    <source>
        <dbReference type="EMBL" id="PIV38440.1"/>
    </source>
</evidence>
<evidence type="ECO:0000313" key="3">
    <source>
        <dbReference type="Proteomes" id="UP000229247"/>
    </source>
</evidence>
<feature type="domain" description="Nudix hydrolase" evidence="1">
    <location>
        <begin position="4"/>
        <end position="151"/>
    </location>
</feature>
<reference evidence="3" key="1">
    <citation type="submission" date="2017-09" db="EMBL/GenBank/DDBJ databases">
        <title>Depth-based differentiation of microbial function through sediment-hosted aquifers and enrichment of novel symbionts in the deep terrestrial subsurface.</title>
        <authorList>
            <person name="Probst A.J."/>
            <person name="Ladd B."/>
            <person name="Jarett J.K."/>
            <person name="Geller-Mcgrath D.E."/>
            <person name="Sieber C.M.K."/>
            <person name="Emerson J.B."/>
            <person name="Anantharaman K."/>
            <person name="Thomas B.C."/>
            <person name="Malmstrom R."/>
            <person name="Stieglmeier M."/>
            <person name="Klingl A."/>
            <person name="Woyke T."/>
            <person name="Ryan C.M."/>
            <person name="Banfield J.F."/>
        </authorList>
    </citation>
    <scope>NUCLEOTIDE SEQUENCE [LARGE SCALE GENOMIC DNA]</scope>
</reference>
<dbReference type="InterPro" id="IPR015797">
    <property type="entry name" value="NUDIX_hydrolase-like_dom_sf"/>
</dbReference>
<dbReference type="AlphaFoldDB" id="A0A2M7D607"/>
<proteinExistence type="predicted"/>